<dbReference type="AlphaFoldDB" id="A0A563E118"/>
<gene>
    <name evidence="4" type="ORF">FGL98_11075</name>
</gene>
<dbReference type="SUPFAM" id="SSF56672">
    <property type="entry name" value="DNA/RNA polymerases"/>
    <property type="match status" value="1"/>
</dbReference>
<evidence type="ECO:0000256" key="1">
    <source>
        <dbReference type="ARBA" id="ARBA00022763"/>
    </source>
</evidence>
<dbReference type="OrthoDB" id="5244088at2"/>
<evidence type="ECO:0000259" key="3">
    <source>
        <dbReference type="Pfam" id="PF00817"/>
    </source>
</evidence>
<protein>
    <submittedName>
        <fullName evidence="4">DNA polymerase Y family protein</fullName>
    </submittedName>
</protein>
<dbReference type="PANTHER" id="PTHR35369:SF2">
    <property type="entry name" value="BLR3025 PROTEIN"/>
    <property type="match status" value="1"/>
</dbReference>
<keyword evidence="5" id="KW-1185">Reference proteome</keyword>
<feature type="domain" description="UmuC" evidence="3">
    <location>
        <begin position="44"/>
        <end position="156"/>
    </location>
</feature>
<keyword evidence="1" id="KW-0227">DNA damage</keyword>
<evidence type="ECO:0000256" key="2">
    <source>
        <dbReference type="SAM" id="MobiDB-lite"/>
    </source>
</evidence>
<evidence type="ECO:0000313" key="4">
    <source>
        <dbReference type="EMBL" id="TWP36230.1"/>
    </source>
</evidence>
<dbReference type="CDD" id="cd03468">
    <property type="entry name" value="PolY_like"/>
    <property type="match status" value="1"/>
</dbReference>
<evidence type="ECO:0000313" key="5">
    <source>
        <dbReference type="Proteomes" id="UP000320244"/>
    </source>
</evidence>
<reference evidence="4 5" key="1">
    <citation type="submission" date="2019-05" db="EMBL/GenBank/DDBJ databases">
        <authorList>
            <person name="Lee S.D."/>
        </authorList>
    </citation>
    <scope>NUCLEOTIDE SEQUENCE [LARGE SCALE GENOMIC DNA]</scope>
    <source>
        <strain evidence="4 5">C5-26</strain>
    </source>
</reference>
<organism evidence="4 5">
    <name type="scientific">Leekyejoonella antrihumi</name>
    <dbReference type="NCBI Taxonomy" id="1660198"/>
    <lineage>
        <taxon>Bacteria</taxon>
        <taxon>Bacillati</taxon>
        <taxon>Actinomycetota</taxon>
        <taxon>Actinomycetes</taxon>
        <taxon>Micrococcales</taxon>
        <taxon>Dermacoccaceae</taxon>
        <taxon>Leekyejoonella</taxon>
    </lineage>
</organism>
<sequence length="530" mass="58237">MKTPPMKTSSPAPVRVLLVWCPQWSIRAVREQAAPGAALLLIAKGMVVACSPAAAAAGVTTGLRVREAQLRCPDAAVLPHDPAVESREFEPVLRAIEEVVPGVHTIRPGLAAVRAGGARRFYGSEHLAAQAILHGVQDRLGGDLRVAVADGLFAAEQAAYTTTAESPLVLVHPGASRRFLAQLPVSTLEREVDSTRMPGLLRRMGIRRLSELADLRRAEVHARFGPDGLRAHQLASGEDAPVLDVRSAPKDLTVRIDLEDHVTQVDQVTDLCIAGVDRFVQHLIEQALLCHEIRVILDLESGATDTRVWRHPWHFSAADVLDRVRWQLQDLASDDEPLTHAITGVSVVPESVDPALHHATGLWGDRPDEHVVQALTGLQKTLGRGGVLTCAVRGGRLLDERRVLRPWGDALPTPRERRLEQPWPGNLPGPPPATVFTRARPVSVLTEIDQPVTVSPRGEVSGAPAWLRLPEDRPDTRRITAWAGPWPVQQRWWQATGRGPLDRFQLLDEREQAWLVLSEAGHWWAEARYD</sequence>
<dbReference type="Proteomes" id="UP000320244">
    <property type="component" value="Unassembled WGS sequence"/>
</dbReference>
<dbReference type="EMBL" id="VCQV01000013">
    <property type="protein sequence ID" value="TWP36230.1"/>
    <property type="molecule type" value="Genomic_DNA"/>
</dbReference>
<reference evidence="4 5" key="2">
    <citation type="submission" date="2019-08" db="EMBL/GenBank/DDBJ databases">
        <title>Jejuicoccus antrihumi gen. nov., sp. nov., a new member of the family Dermacoccaceae isolated from a cave.</title>
        <authorList>
            <person name="Schumann P."/>
            <person name="Kim I.S."/>
        </authorList>
    </citation>
    <scope>NUCLEOTIDE SEQUENCE [LARGE SCALE GENOMIC DNA]</scope>
    <source>
        <strain evidence="4 5">C5-26</strain>
    </source>
</reference>
<feature type="region of interest" description="Disordered" evidence="2">
    <location>
        <begin position="413"/>
        <end position="432"/>
    </location>
</feature>
<dbReference type="PANTHER" id="PTHR35369">
    <property type="entry name" value="BLR3025 PROTEIN-RELATED"/>
    <property type="match status" value="1"/>
</dbReference>
<name>A0A563E118_9MICO</name>
<dbReference type="Gene3D" id="3.40.1170.60">
    <property type="match status" value="1"/>
</dbReference>
<dbReference type="GO" id="GO:0006281">
    <property type="term" value="P:DNA repair"/>
    <property type="evidence" value="ECO:0007669"/>
    <property type="project" value="InterPro"/>
</dbReference>
<dbReference type="InterPro" id="IPR043502">
    <property type="entry name" value="DNA/RNA_pol_sf"/>
</dbReference>
<proteinExistence type="predicted"/>
<dbReference type="InterPro" id="IPR001126">
    <property type="entry name" value="UmuC"/>
</dbReference>
<comment type="caution">
    <text evidence="4">The sequence shown here is derived from an EMBL/GenBank/DDBJ whole genome shotgun (WGS) entry which is preliminary data.</text>
</comment>
<accession>A0A563E118</accession>
<dbReference type="InterPro" id="IPR050356">
    <property type="entry name" value="SulA_CellDiv_inhibitor"/>
</dbReference>
<dbReference type="Pfam" id="PF00817">
    <property type="entry name" value="IMS"/>
    <property type="match status" value="1"/>
</dbReference>